<proteinExistence type="predicted"/>
<evidence type="ECO:0000256" key="1">
    <source>
        <dbReference type="SAM" id="MobiDB-lite"/>
    </source>
</evidence>
<feature type="region of interest" description="Disordered" evidence="1">
    <location>
        <begin position="988"/>
        <end position="1025"/>
    </location>
</feature>
<dbReference type="GeneID" id="68100497"/>
<feature type="compositionally biased region" description="Low complexity" evidence="1">
    <location>
        <begin position="127"/>
        <end position="142"/>
    </location>
</feature>
<feature type="compositionally biased region" description="Low complexity" evidence="1">
    <location>
        <begin position="273"/>
        <end position="287"/>
    </location>
</feature>
<feature type="compositionally biased region" description="Low complexity" evidence="1">
    <location>
        <begin position="583"/>
        <end position="593"/>
    </location>
</feature>
<dbReference type="InterPro" id="IPR011990">
    <property type="entry name" value="TPR-like_helical_dom_sf"/>
</dbReference>
<comment type="caution">
    <text evidence="2">The sequence shown here is derived from an EMBL/GenBank/DDBJ whole genome shotgun (WGS) entry which is preliminary data.</text>
</comment>
<dbReference type="EMBL" id="PYSW02000031">
    <property type="protein sequence ID" value="KAG2378895.1"/>
    <property type="molecule type" value="Genomic_DNA"/>
</dbReference>
<evidence type="ECO:0000313" key="3">
    <source>
        <dbReference type="Proteomes" id="UP000816034"/>
    </source>
</evidence>
<organism evidence="2 3">
    <name type="scientific">Naegleria lovaniensis</name>
    <name type="common">Amoeba</name>
    <dbReference type="NCBI Taxonomy" id="51637"/>
    <lineage>
        <taxon>Eukaryota</taxon>
        <taxon>Discoba</taxon>
        <taxon>Heterolobosea</taxon>
        <taxon>Tetramitia</taxon>
        <taxon>Eutetramitia</taxon>
        <taxon>Vahlkampfiidae</taxon>
        <taxon>Naegleria</taxon>
    </lineage>
</organism>
<keyword evidence="3" id="KW-1185">Reference proteome</keyword>
<dbReference type="Proteomes" id="UP000816034">
    <property type="component" value="Unassembled WGS sequence"/>
</dbReference>
<feature type="region of interest" description="Disordered" evidence="1">
    <location>
        <begin position="561"/>
        <end position="593"/>
    </location>
</feature>
<dbReference type="Gene3D" id="1.25.40.10">
    <property type="entry name" value="Tetratricopeptide repeat domain"/>
    <property type="match status" value="1"/>
</dbReference>
<reference evidence="2 3" key="1">
    <citation type="journal article" date="2018" name="BMC Genomics">
        <title>The genome of Naegleria lovaniensis, the basis for a comparative approach to unravel pathogenicity factors of the human pathogenic amoeba N. fowleri.</title>
        <authorList>
            <person name="Liechti N."/>
            <person name="Schurch N."/>
            <person name="Bruggmann R."/>
            <person name="Wittwer M."/>
        </authorList>
    </citation>
    <scope>NUCLEOTIDE SEQUENCE [LARGE SCALE GENOMIC DNA]</scope>
    <source>
        <strain evidence="2 3">ATCC 30569</strain>
    </source>
</reference>
<name>A0AA88KGU1_NAELO</name>
<protein>
    <submittedName>
        <fullName evidence="2">Uncharacterized protein</fullName>
    </submittedName>
</protein>
<dbReference type="AlphaFoldDB" id="A0AA88KGU1"/>
<feature type="region of interest" description="Disordered" evidence="1">
    <location>
        <begin position="262"/>
        <end position="287"/>
    </location>
</feature>
<dbReference type="RefSeq" id="XP_044546157.1">
    <property type="nucleotide sequence ID" value="XM_044698076.1"/>
</dbReference>
<feature type="region of interest" description="Disordered" evidence="1">
    <location>
        <begin position="127"/>
        <end position="218"/>
    </location>
</feature>
<feature type="compositionally biased region" description="Polar residues" evidence="1">
    <location>
        <begin position="203"/>
        <end position="218"/>
    </location>
</feature>
<feature type="compositionally biased region" description="Polar residues" evidence="1">
    <location>
        <begin position="572"/>
        <end position="581"/>
    </location>
</feature>
<gene>
    <name evidence="2" type="ORF">C9374_008043</name>
</gene>
<evidence type="ECO:0000313" key="2">
    <source>
        <dbReference type="EMBL" id="KAG2378895.1"/>
    </source>
</evidence>
<sequence length="1092" mass="120022">MNVPPSTISHKQTPTTATQQHLQYNNQITTRPQQGQPVCSQQYEANRIAGNVSRTHVNNTHPLLVNQDVYQQQQQLQRLSQQSSCLMTHTPSDLQTSSHARMDTSSNNMITPQALIIQNMILQSQTNNSHTATTTNATPNQSHSTDRNWPDSNIQTTISGSKSPFFLVPTSNNQSTSSLPTTPRKVSSSSSGSGGGSSVRPHPSTSTPSFSQKQQLSTANIPSTQILTTATPSQQQQSSSHLMHQPLTEVIFPLNNCTTKIYDTRRSTPPAHTSGNNSNNNEIRRSSTSTNHLFISQIGDHTSSNYSSSGGFMGLESVVPNNSNNFNLNNNINSNDLYNYLNSSSSTSHGGFVNTYVDSMNIGIERMQQQNINISGLLNSMLSQLAQDHNINSSSSASGFNPTDATTINTSFLSNNQNTSLSQSNAALSEIVHSPNIFINNDMTSIPLTLFGINTSQQHSSQQQLGENMGKDMIFTTTTANNLTLDATTMQQFHLPQAGIPVTSYSHSFPTPTNPSFINTSSSTPFTNPSLMENPSDSVNLTPQSLCNSSTDLPNQFAVQTKRPIKSRRTAKSPQHTTIVPTNFHSFSSSNSSSNTDLTAVGLSSTLNSLNSLLLKKMAVDVYYDITSAGHPFLPREELERLPVNDDQKNNLAFMFSLQALCYQRFGMTKQAADSFEKAKSLALISSNDSNVFNTACTYCNLAMYCNSGGDRENGQIFSKYINFKMLGDPNFREHQNPEQLKALVQMKKIADIAGGVGYYGDDPGLSEVSKLILSIYQYATGGERSIPPEMMMIAKQPLNLETLPQYLSLLDCVMKLMLIYESKGQHFSQTQKKMTKYIYYGMSYGLKILLLKISGYDGPELEEAADKITQLCRTSTFTFVPAFLIEPVGLAMGVHSQILKKIDIGERSNADEAKVSRLLRRDIEAIKLLKLRYPLICVKFDTLVEESEKLLDRRGKYLAELLAGEFYSSNQGGVTIIEDELGQLIEGEVPSSGSKKRKNEDEEDEYSTSRGYSANYVPPKTQIPPNINTAQAASSTPNQGIGNFTFTSIGDHVISGNSNDIGIHPITFLSAEDYELLFGDDDTDDEQPFEL</sequence>
<feature type="compositionally biased region" description="Polar residues" evidence="1">
    <location>
        <begin position="169"/>
        <end position="186"/>
    </location>
</feature>
<accession>A0AA88KGU1</accession>
<feature type="compositionally biased region" description="Polar residues" evidence="1">
    <location>
        <begin position="150"/>
        <end position="162"/>
    </location>
</feature>